<feature type="compositionally biased region" description="Low complexity" evidence="7">
    <location>
        <begin position="20"/>
        <end position="34"/>
    </location>
</feature>
<dbReference type="GO" id="GO:0016887">
    <property type="term" value="F:ATP hydrolysis activity"/>
    <property type="evidence" value="ECO:0007669"/>
    <property type="project" value="InterPro"/>
</dbReference>
<evidence type="ECO:0000256" key="5">
    <source>
        <dbReference type="ARBA" id="ARBA00022840"/>
    </source>
</evidence>
<dbReference type="Gene3D" id="1.20.272.10">
    <property type="match status" value="1"/>
</dbReference>
<evidence type="ECO:0000256" key="4">
    <source>
        <dbReference type="ARBA" id="ARBA00022741"/>
    </source>
</evidence>
<sequence length="1424" mass="162061">MSNNIPSIQIGDQPQLHRANTTNLNNSNNSNNPNIHSDSDLIGGKKSNKIYQVQTGSTTTTTTTSESEVDKLLNNLSNKQSDNYRLIKFNPTNDNLQNINQLKSHFTKQVSFDNINIKEDDDDIPDDDDDLGWKKYKSQNKPMIGYSRGRSLSPCPGSGRISPIASPNKYDELSGLTPYELKKLEQHLEKNMVQYPTKPITTSRGCSFTKRHKLYESLYNYKLSIRPVLPHRTILIYISARIHTWVALDWILNKFIENGDKIIIVAAIDEEPIKRKHKHTIPVKSTNTFQRYRQRNQPENILTICKDIMNYCMTVMNPNIITRITVELVTGETKQVLKDMYRLYEPNLVCTGTKPNTRTGAPLKSWLSSKLTDRLVKNFPLPVIVVPAVNMCQFENELESNLNGKTTIHEIESDSDSESDVSSIASDVSDVSNESYESYDEIATLYIDFKKDLSKELKQLEELPLNENYFTNFAKLISDTSLNLCEDIIKVQPTFTGSGAKLARMITGSNNFGHQPYKTKSLLAPQEKKPTPKEHKLSFKEVQEQLKLNKIKSEEKEQEENTPPPKQSLKFVNLEKPTSKSKSNDHALAKCLSYDGDNRKSGLNSSRSSLDNKLEPRNSHPGFINSNQTSSTVLAFYDFNSSNEIIHLNSKRNSEGLQEFTPIRDTILQSEVKYYSFSVNTTSGVGEFYELLIFLSGNICNQPDNLDFNDTSLAVYYSFNYTMFQDNEVGQMELFTNGYFQALADLPINPNDGEKILYIAVRAPQNLNVTASWTYQIGVSQSDLVFQWDDRSWGSLVDSDDQSALIVTGNLTSRSNEEDWDQINVTNSRYFVYIYSMDFKDYFKGMNNSWCAVRNGPALVTPREIESSYTTRNGGIQQQFYIQGLNSSTKYIAYVVADFSGTDFGGAVYHPFEFETMSNSACELIYDLNFCNRVAYSVPKSIEFDTKDLYDNHTRNLYVNFSKALQQISCDTVPEAMYSNLKTCQDCANSYKDWLCAVTIPRCTTKNQTGYKLRNDTSQRSDFILDTIKPPLDYYEILPCVNVCHVMVRDCPADFNFMCPTRNESISLSYYWDTNTSNQWPSCNYVGKTILNTSGSTRVMNNNLPWVEKYRPDSLSEVFGQQEIVDTIRKFVESGKLPHLLFYGPPGTGKTSTIIALAKEIYGKNYKNMVLELNASDDRGIDVVRNQIKNFASTRQIFGTSQFKLIILDEADAMTSVAQNSLRRVIEKYTKNCRFCILANYSHKLNPALLSRCTRFRFHPISQDAIKERISNVIIKEKIDITFDALESLIKLSHGDMRKSLNVLQSCFAACEGNKDSKIDINLIYNVIGAPHPDDIKQVLNSILQDDFTTAFLRLRDVQKNCGLSLIDIVSEIIQELKNYQLKNEQNVYLYKYLSDLEYYISRGGNDKIQSSSLIGIVKNGMEV</sequence>
<keyword evidence="10" id="KW-1185">Reference proteome</keyword>
<dbReference type="InterPro" id="IPR024338">
    <property type="entry name" value="MID1/Yam8"/>
</dbReference>
<feature type="region of interest" description="Disordered" evidence="7">
    <location>
        <begin position="1"/>
        <end position="43"/>
    </location>
</feature>
<dbReference type="PANTHER" id="PTHR39142">
    <property type="entry name" value="MID1P"/>
    <property type="match status" value="1"/>
</dbReference>
<dbReference type="FunFam" id="1.20.272.10:FF:000004">
    <property type="entry name" value="Replication factor C subunit 5"/>
    <property type="match status" value="1"/>
</dbReference>
<dbReference type="InterPro" id="IPR003593">
    <property type="entry name" value="AAA+_ATPase"/>
</dbReference>
<keyword evidence="5" id="KW-0067">ATP-binding</keyword>
<dbReference type="SUPFAM" id="SSF48019">
    <property type="entry name" value="post-AAA+ oligomerization domain-like"/>
    <property type="match status" value="1"/>
</dbReference>
<dbReference type="Pfam" id="PF08542">
    <property type="entry name" value="Rep_fac_C"/>
    <property type="match status" value="1"/>
</dbReference>
<dbReference type="InterPro" id="IPR047854">
    <property type="entry name" value="RFC_lid"/>
</dbReference>
<evidence type="ECO:0000313" key="10">
    <source>
        <dbReference type="Proteomes" id="UP001152885"/>
    </source>
</evidence>
<organism evidence="9 10">
    <name type="scientific">Candida verbasci</name>
    <dbReference type="NCBI Taxonomy" id="1227364"/>
    <lineage>
        <taxon>Eukaryota</taxon>
        <taxon>Fungi</taxon>
        <taxon>Dikarya</taxon>
        <taxon>Ascomycota</taxon>
        <taxon>Saccharomycotina</taxon>
        <taxon>Pichiomycetes</taxon>
        <taxon>Debaryomycetaceae</taxon>
        <taxon>Candida/Lodderomyces clade</taxon>
        <taxon>Candida</taxon>
    </lineage>
</organism>
<dbReference type="GO" id="GO:0006271">
    <property type="term" value="P:DNA strand elongation involved in DNA replication"/>
    <property type="evidence" value="ECO:0007669"/>
    <property type="project" value="UniProtKB-ARBA"/>
</dbReference>
<dbReference type="InterPro" id="IPR008921">
    <property type="entry name" value="DNA_pol3_clamp-load_cplx_C"/>
</dbReference>
<evidence type="ECO:0000256" key="3">
    <source>
        <dbReference type="ARBA" id="ARBA00022705"/>
    </source>
</evidence>
<dbReference type="EMBL" id="CANTUO010000005">
    <property type="protein sequence ID" value="CAI5760027.1"/>
    <property type="molecule type" value="Genomic_DNA"/>
</dbReference>
<reference evidence="9" key="1">
    <citation type="submission" date="2022-12" db="EMBL/GenBank/DDBJ databases">
        <authorList>
            <person name="Brejova B."/>
        </authorList>
    </citation>
    <scope>NUCLEOTIDE SEQUENCE</scope>
</reference>
<evidence type="ECO:0000256" key="6">
    <source>
        <dbReference type="ARBA" id="ARBA00023242"/>
    </source>
</evidence>
<dbReference type="Gene3D" id="1.10.8.60">
    <property type="match status" value="1"/>
</dbReference>
<evidence type="ECO:0000256" key="2">
    <source>
        <dbReference type="ARBA" id="ARBA00005378"/>
    </source>
</evidence>
<dbReference type="CDD" id="cd00009">
    <property type="entry name" value="AAA"/>
    <property type="match status" value="1"/>
</dbReference>
<dbReference type="Proteomes" id="UP001152885">
    <property type="component" value="Unassembled WGS sequence"/>
</dbReference>
<evidence type="ECO:0000259" key="8">
    <source>
        <dbReference type="SMART" id="SM00382"/>
    </source>
</evidence>
<dbReference type="Pfam" id="PF00004">
    <property type="entry name" value="AAA"/>
    <property type="match status" value="1"/>
</dbReference>
<comment type="subcellular location">
    <subcellularLocation>
        <location evidence="1">Nucleus</location>
    </subcellularLocation>
</comment>
<keyword evidence="6" id="KW-0539">Nucleus</keyword>
<dbReference type="InterPro" id="IPR003959">
    <property type="entry name" value="ATPase_AAA_core"/>
</dbReference>
<comment type="caution">
    <text evidence="9">The sequence shown here is derived from an EMBL/GenBank/DDBJ whole genome shotgun (WGS) entry which is preliminary data.</text>
</comment>
<feature type="domain" description="AAA+ ATPase" evidence="8">
    <location>
        <begin position="1136"/>
        <end position="1264"/>
    </location>
</feature>
<dbReference type="InterPro" id="IPR027417">
    <property type="entry name" value="P-loop_NTPase"/>
</dbReference>
<dbReference type="OrthoDB" id="5405745at2759"/>
<feature type="region of interest" description="Disordered" evidence="7">
    <location>
        <begin position="599"/>
        <end position="626"/>
    </location>
</feature>
<dbReference type="InterPro" id="IPR013748">
    <property type="entry name" value="Rep_factorC_C"/>
</dbReference>
<dbReference type="SUPFAM" id="SSF52540">
    <property type="entry name" value="P-loop containing nucleoside triphosphate hydrolases"/>
    <property type="match status" value="1"/>
</dbReference>
<dbReference type="FunFam" id="3.40.50.300:FF:000129">
    <property type="entry name" value="Replication factor C subunit 5"/>
    <property type="match status" value="1"/>
</dbReference>
<proteinExistence type="inferred from homology"/>
<accession>A0A9W4TZG3</accession>
<feature type="region of interest" description="Disordered" evidence="7">
    <location>
        <begin position="552"/>
        <end position="587"/>
    </location>
</feature>
<gene>
    <name evidence="9" type="ORF">CANVERA_P4539</name>
</gene>
<keyword evidence="3" id="KW-0235">DNA replication</keyword>
<dbReference type="InterPro" id="IPR014729">
    <property type="entry name" value="Rossmann-like_a/b/a_fold"/>
</dbReference>
<dbReference type="Pfam" id="PF12929">
    <property type="entry name" value="Mid1"/>
    <property type="match status" value="1"/>
</dbReference>
<dbReference type="Gene3D" id="3.40.50.620">
    <property type="entry name" value="HUPs"/>
    <property type="match status" value="1"/>
</dbReference>
<name>A0A9W4TZG3_9ASCO</name>
<evidence type="ECO:0000313" key="9">
    <source>
        <dbReference type="EMBL" id="CAI5760027.1"/>
    </source>
</evidence>
<dbReference type="GO" id="GO:0005262">
    <property type="term" value="F:calcium channel activity"/>
    <property type="evidence" value="ECO:0007669"/>
    <property type="project" value="InterPro"/>
</dbReference>
<dbReference type="GO" id="GO:0098703">
    <property type="term" value="P:calcium ion import across plasma membrane"/>
    <property type="evidence" value="ECO:0007669"/>
    <property type="project" value="InterPro"/>
</dbReference>
<dbReference type="SMART" id="SM00382">
    <property type="entry name" value="AAA"/>
    <property type="match status" value="1"/>
</dbReference>
<dbReference type="CDD" id="cd18140">
    <property type="entry name" value="HLD_clamp_RFC"/>
    <property type="match status" value="1"/>
</dbReference>
<dbReference type="Gene3D" id="3.40.50.300">
    <property type="entry name" value="P-loop containing nucleotide triphosphate hydrolases"/>
    <property type="match status" value="1"/>
</dbReference>
<dbReference type="GO" id="GO:0003677">
    <property type="term" value="F:DNA binding"/>
    <property type="evidence" value="ECO:0007669"/>
    <property type="project" value="InterPro"/>
</dbReference>
<evidence type="ECO:0000256" key="1">
    <source>
        <dbReference type="ARBA" id="ARBA00004123"/>
    </source>
</evidence>
<keyword evidence="4" id="KW-0547">Nucleotide-binding</keyword>
<dbReference type="GO" id="GO:0005524">
    <property type="term" value="F:ATP binding"/>
    <property type="evidence" value="ECO:0007669"/>
    <property type="project" value="UniProtKB-KW"/>
</dbReference>
<dbReference type="PANTHER" id="PTHR39142:SF1">
    <property type="entry name" value="AEL197CP"/>
    <property type="match status" value="1"/>
</dbReference>
<feature type="compositionally biased region" description="Polar residues" evidence="7">
    <location>
        <begin position="1"/>
        <end position="12"/>
    </location>
</feature>
<comment type="similarity">
    <text evidence="2">Belongs to the activator 1 small subunits family.</text>
</comment>
<dbReference type="NCBIfam" id="NF001679">
    <property type="entry name" value="PRK00440.1"/>
    <property type="match status" value="1"/>
</dbReference>
<dbReference type="GO" id="GO:0005634">
    <property type="term" value="C:nucleus"/>
    <property type="evidence" value="ECO:0007669"/>
    <property type="project" value="UniProtKB-SubCell"/>
</dbReference>
<evidence type="ECO:0000256" key="7">
    <source>
        <dbReference type="SAM" id="MobiDB-lite"/>
    </source>
</evidence>
<protein>
    <recommendedName>
        <fullName evidence="8">AAA+ ATPase domain-containing protein</fullName>
    </recommendedName>
</protein>
<dbReference type="SUPFAM" id="SSF52402">
    <property type="entry name" value="Adenine nucleotide alpha hydrolases-like"/>
    <property type="match status" value="1"/>
</dbReference>